<organism evidence="2 3">
    <name type="scientific">Winogradskyella flava</name>
    <dbReference type="NCBI Taxonomy" id="1884876"/>
    <lineage>
        <taxon>Bacteria</taxon>
        <taxon>Pseudomonadati</taxon>
        <taxon>Bacteroidota</taxon>
        <taxon>Flavobacteriia</taxon>
        <taxon>Flavobacteriales</taxon>
        <taxon>Flavobacteriaceae</taxon>
        <taxon>Winogradskyella</taxon>
    </lineage>
</organism>
<dbReference type="EMBL" id="JACLCP010000007">
    <property type="protein sequence ID" value="MBC2846813.1"/>
    <property type="molecule type" value="Genomic_DNA"/>
</dbReference>
<dbReference type="RefSeq" id="WP_185790520.1">
    <property type="nucleotide sequence ID" value="NZ_CANMIT010000003.1"/>
</dbReference>
<dbReference type="Proteomes" id="UP000533900">
    <property type="component" value="Unassembled WGS sequence"/>
</dbReference>
<evidence type="ECO:0000256" key="1">
    <source>
        <dbReference type="SAM" id="SignalP"/>
    </source>
</evidence>
<evidence type="ECO:0000313" key="3">
    <source>
        <dbReference type="Proteomes" id="UP000533900"/>
    </source>
</evidence>
<name>A0A842IYS9_9FLAO</name>
<reference evidence="2" key="1">
    <citation type="submission" date="2020-08" db="EMBL/GenBank/DDBJ databases">
        <title>Winogradskyella ouciana sp. nov., isolated from the hadal seawater of the Mariana Trench.</title>
        <authorList>
            <person name="He X."/>
        </authorList>
    </citation>
    <scope>NUCLEOTIDE SEQUENCE [LARGE SCALE GENOMIC DNA]</scope>
    <source>
        <strain evidence="2">KCTC 52348</strain>
    </source>
</reference>
<evidence type="ECO:0008006" key="4">
    <source>
        <dbReference type="Google" id="ProtNLM"/>
    </source>
</evidence>
<keyword evidence="1" id="KW-0732">Signal</keyword>
<sequence length="183" mass="19506">MKKLLLMAAVAVFGFTNVNAQEDKESSNALTEGSWLVEANTGFGGGATSAAHRSNTSFGLTAVDGVTIWSIGGEAGYFIKDDLALKVGLGYNDFDGASTFTYKLGAKYYVASQFPVQIDVTGASGDDVFGEESPLWLGIQGGYAWFVADNISIEPGLRYNLSLNEDFTDEGVLELNIGFALHF</sequence>
<dbReference type="AlphaFoldDB" id="A0A842IYS9"/>
<gene>
    <name evidence="2" type="ORF">H7F21_17025</name>
</gene>
<comment type="caution">
    <text evidence="2">The sequence shown here is derived from an EMBL/GenBank/DDBJ whole genome shotgun (WGS) entry which is preliminary data.</text>
</comment>
<proteinExistence type="predicted"/>
<accession>A0A842IYS9</accession>
<protein>
    <recommendedName>
        <fullName evidence="4">Outer membrane protein beta-barrel domain-containing protein</fullName>
    </recommendedName>
</protein>
<feature type="chain" id="PRO_5032448050" description="Outer membrane protein beta-barrel domain-containing protein" evidence="1">
    <location>
        <begin position="21"/>
        <end position="183"/>
    </location>
</feature>
<feature type="signal peptide" evidence="1">
    <location>
        <begin position="1"/>
        <end position="20"/>
    </location>
</feature>
<evidence type="ECO:0000313" key="2">
    <source>
        <dbReference type="EMBL" id="MBC2846813.1"/>
    </source>
</evidence>
<keyword evidence="3" id="KW-1185">Reference proteome</keyword>